<dbReference type="PANTHER" id="PTHR36180">
    <property type="entry name" value="DNA-BINDING PROTEIN-RELATED-RELATED"/>
    <property type="match status" value="1"/>
</dbReference>
<evidence type="ECO:0000259" key="2">
    <source>
        <dbReference type="Pfam" id="PF08346"/>
    </source>
</evidence>
<accession>A0A0F3GMG9</accession>
<evidence type="ECO:0000256" key="1">
    <source>
        <dbReference type="SAM" id="Coils"/>
    </source>
</evidence>
<organism evidence="3 4">
    <name type="scientific">Candidatus Magnetobacterium bavaricum</name>
    <dbReference type="NCBI Taxonomy" id="29290"/>
    <lineage>
        <taxon>Bacteria</taxon>
        <taxon>Pseudomonadati</taxon>
        <taxon>Nitrospirota</taxon>
        <taxon>Thermodesulfovibrionia</taxon>
        <taxon>Thermodesulfovibrionales</taxon>
        <taxon>Candidatus Magnetobacteriaceae</taxon>
        <taxon>Candidatus Magnetobacterium</taxon>
    </lineage>
</organism>
<name>A0A0F3GMG9_9BACT</name>
<sequence>MLTVTTSGALADKSCKTHEEVLQVIKTLPCSDVFRRQNIEAVMYHDEAGELQVQYRLSREAAKMVMIILMGNLDMSTPEPSPSPTPASSTIARALQFRTSRMGSESIQTVNAKNLHAWLGVGKDYSTWLKGRIEKYQFVKNQDYVVFPKTGEKSIHADSHKNTPDSGRPEWDVYLTLDMAKQLAMVERTAKGQEARLYFIACEKEMKRLQSLPPSGPIDFKLSPRGSKGLQALGDILKEVAQHSEAKARLQDELRRKMLQGDAQATVATRKRLGDIA</sequence>
<dbReference type="EMBL" id="LACI01002527">
    <property type="protein sequence ID" value="KJU81863.1"/>
    <property type="molecule type" value="Genomic_DNA"/>
</dbReference>
<feature type="coiled-coil region" evidence="1">
    <location>
        <begin position="233"/>
        <end position="260"/>
    </location>
</feature>
<comment type="caution">
    <text evidence="3">The sequence shown here is derived from an EMBL/GenBank/DDBJ whole genome shotgun (WGS) entry which is preliminary data.</text>
</comment>
<dbReference type="AlphaFoldDB" id="A0A0F3GMG9"/>
<gene>
    <name evidence="3" type="ORF">MBAV_005948</name>
</gene>
<dbReference type="Pfam" id="PF08346">
    <property type="entry name" value="AntA"/>
    <property type="match status" value="1"/>
</dbReference>
<evidence type="ECO:0000313" key="3">
    <source>
        <dbReference type="EMBL" id="KJU81863.1"/>
    </source>
</evidence>
<protein>
    <submittedName>
        <fullName evidence="3">Anti-repressor protein</fullName>
    </submittedName>
</protein>
<dbReference type="InterPro" id="IPR013557">
    <property type="entry name" value="AntA/B_antirep"/>
</dbReference>
<proteinExistence type="predicted"/>
<evidence type="ECO:0000313" key="4">
    <source>
        <dbReference type="Proteomes" id="UP000033423"/>
    </source>
</evidence>
<dbReference type="PANTHER" id="PTHR36180:SF1">
    <property type="entry name" value="ANTA_ANTB ANTIREPRESSOR DOMAIN-CONTAINING PROTEIN"/>
    <property type="match status" value="1"/>
</dbReference>
<keyword evidence="4" id="KW-1185">Reference proteome</keyword>
<reference evidence="3 4" key="1">
    <citation type="submission" date="2015-02" db="EMBL/GenBank/DDBJ databases">
        <title>Single-cell genomics of uncultivated deep-branching MTB reveals a conserved set of magnetosome genes.</title>
        <authorList>
            <person name="Kolinko S."/>
            <person name="Richter M."/>
            <person name="Glockner F.O."/>
            <person name="Brachmann A."/>
            <person name="Schuler D."/>
        </authorList>
    </citation>
    <scope>NUCLEOTIDE SEQUENCE [LARGE SCALE GENOMIC DNA]</scope>
    <source>
        <strain evidence="3">TM-1</strain>
    </source>
</reference>
<dbReference type="Proteomes" id="UP000033423">
    <property type="component" value="Unassembled WGS sequence"/>
</dbReference>
<keyword evidence="1" id="KW-0175">Coiled coil</keyword>
<feature type="domain" description="AntA/AntB antirepressor" evidence="2">
    <location>
        <begin position="110"/>
        <end position="189"/>
    </location>
</feature>